<name>A0A8X7WIQ9_BRACI</name>
<feature type="transmembrane region" description="Helical" evidence="14">
    <location>
        <begin position="12"/>
        <end position="29"/>
    </location>
</feature>
<accession>A0A8X7WIQ9</accession>
<dbReference type="InterPro" id="IPR036396">
    <property type="entry name" value="Cyt_P450_sf"/>
</dbReference>
<gene>
    <name evidence="15" type="ORF">Bca52824_001546</name>
</gene>
<comment type="cofactor">
    <cofactor evidence="1 12">
        <name>heme</name>
        <dbReference type="ChEBI" id="CHEBI:30413"/>
    </cofactor>
</comment>
<evidence type="ECO:0000256" key="4">
    <source>
        <dbReference type="ARBA" id="ARBA00022617"/>
    </source>
</evidence>
<dbReference type="GO" id="GO:0016709">
    <property type="term" value="F:oxidoreductase activity, acting on paired donors, with incorporation or reduction of molecular oxygen, NAD(P)H as one donor, and incorporation of one atom of oxygen"/>
    <property type="evidence" value="ECO:0007669"/>
    <property type="project" value="TreeGrafter"/>
</dbReference>
<dbReference type="PANTHER" id="PTHR24298">
    <property type="entry name" value="FLAVONOID 3'-MONOOXYGENASE-RELATED"/>
    <property type="match status" value="1"/>
</dbReference>
<keyword evidence="5 14" id="KW-0812">Transmembrane</keyword>
<evidence type="ECO:0000256" key="11">
    <source>
        <dbReference type="ARBA" id="ARBA00023136"/>
    </source>
</evidence>
<comment type="caution">
    <text evidence="15">The sequence shown here is derived from an EMBL/GenBank/DDBJ whole genome shotgun (WGS) entry which is preliminary data.</text>
</comment>
<dbReference type="PANTHER" id="PTHR24298:SF882">
    <property type="entry name" value="CYTOCHROME P450, FAMILY 705, SUBFAMILY A, POLYPEPTIDE 18-RELATED"/>
    <property type="match status" value="1"/>
</dbReference>
<keyword evidence="16" id="KW-1185">Reference proteome</keyword>
<dbReference type="EMBL" id="JAAMPC010000001">
    <property type="protein sequence ID" value="KAG2330366.1"/>
    <property type="molecule type" value="Genomic_DNA"/>
</dbReference>
<dbReference type="PRINTS" id="PR00385">
    <property type="entry name" value="P450"/>
</dbReference>
<evidence type="ECO:0000256" key="6">
    <source>
        <dbReference type="ARBA" id="ARBA00022723"/>
    </source>
</evidence>
<dbReference type="PRINTS" id="PR00463">
    <property type="entry name" value="EP450I"/>
</dbReference>
<keyword evidence="6 12" id="KW-0479">Metal-binding</keyword>
<dbReference type="AlphaFoldDB" id="A0A8X7WIQ9"/>
<evidence type="ECO:0000313" key="16">
    <source>
        <dbReference type="Proteomes" id="UP000886595"/>
    </source>
</evidence>
<evidence type="ECO:0000256" key="9">
    <source>
        <dbReference type="ARBA" id="ARBA00023004"/>
    </source>
</evidence>
<keyword evidence="7 14" id="KW-1133">Transmembrane helix</keyword>
<keyword evidence="4 12" id="KW-0349">Heme</keyword>
<evidence type="ECO:0008006" key="17">
    <source>
        <dbReference type="Google" id="ProtNLM"/>
    </source>
</evidence>
<dbReference type="GO" id="GO:0016020">
    <property type="term" value="C:membrane"/>
    <property type="evidence" value="ECO:0007669"/>
    <property type="project" value="UniProtKB-SubCell"/>
</dbReference>
<comment type="subcellular location">
    <subcellularLocation>
        <location evidence="2">Membrane</location>
        <topology evidence="2">Single-pass membrane protein</topology>
    </subcellularLocation>
</comment>
<dbReference type="Gene3D" id="1.10.630.10">
    <property type="entry name" value="Cytochrome P450"/>
    <property type="match status" value="1"/>
</dbReference>
<keyword evidence="10 13" id="KW-0503">Monooxygenase</keyword>
<dbReference type="Proteomes" id="UP000886595">
    <property type="component" value="Unassembled WGS sequence"/>
</dbReference>
<protein>
    <recommendedName>
        <fullName evidence="17">Cytochrome P450</fullName>
    </recommendedName>
</protein>
<dbReference type="InterPro" id="IPR051103">
    <property type="entry name" value="Plant_metabolite_P450s"/>
</dbReference>
<dbReference type="InterPro" id="IPR017972">
    <property type="entry name" value="Cyt_P450_CS"/>
</dbReference>
<evidence type="ECO:0000256" key="2">
    <source>
        <dbReference type="ARBA" id="ARBA00004167"/>
    </source>
</evidence>
<dbReference type="GO" id="GO:0020037">
    <property type="term" value="F:heme binding"/>
    <property type="evidence" value="ECO:0007669"/>
    <property type="project" value="InterPro"/>
</dbReference>
<feature type="binding site" description="axial binding residue" evidence="12">
    <location>
        <position position="453"/>
    </location>
    <ligand>
        <name>heme</name>
        <dbReference type="ChEBI" id="CHEBI:30413"/>
    </ligand>
    <ligandPart>
        <name>Fe</name>
        <dbReference type="ChEBI" id="CHEBI:18248"/>
    </ligandPart>
</feature>
<evidence type="ECO:0000256" key="5">
    <source>
        <dbReference type="ARBA" id="ARBA00022692"/>
    </source>
</evidence>
<comment type="similarity">
    <text evidence="3 13">Belongs to the cytochrome P450 family.</text>
</comment>
<dbReference type="InterPro" id="IPR001128">
    <property type="entry name" value="Cyt_P450"/>
</dbReference>
<evidence type="ECO:0000256" key="1">
    <source>
        <dbReference type="ARBA" id="ARBA00001971"/>
    </source>
</evidence>
<organism evidence="15 16">
    <name type="scientific">Brassica carinata</name>
    <name type="common">Ethiopian mustard</name>
    <name type="synonym">Abyssinian cabbage</name>
    <dbReference type="NCBI Taxonomy" id="52824"/>
    <lineage>
        <taxon>Eukaryota</taxon>
        <taxon>Viridiplantae</taxon>
        <taxon>Streptophyta</taxon>
        <taxon>Embryophyta</taxon>
        <taxon>Tracheophyta</taxon>
        <taxon>Spermatophyta</taxon>
        <taxon>Magnoliopsida</taxon>
        <taxon>eudicotyledons</taxon>
        <taxon>Gunneridae</taxon>
        <taxon>Pentapetalae</taxon>
        <taxon>rosids</taxon>
        <taxon>malvids</taxon>
        <taxon>Brassicales</taxon>
        <taxon>Brassicaceae</taxon>
        <taxon>Brassiceae</taxon>
        <taxon>Brassica</taxon>
    </lineage>
</organism>
<dbReference type="Pfam" id="PF00067">
    <property type="entry name" value="p450"/>
    <property type="match status" value="1"/>
</dbReference>
<evidence type="ECO:0000256" key="13">
    <source>
        <dbReference type="RuleBase" id="RU000461"/>
    </source>
</evidence>
<dbReference type="InterPro" id="IPR002401">
    <property type="entry name" value="Cyt_P450_E_grp-I"/>
</dbReference>
<evidence type="ECO:0000256" key="8">
    <source>
        <dbReference type="ARBA" id="ARBA00023002"/>
    </source>
</evidence>
<dbReference type="PROSITE" id="PS00086">
    <property type="entry name" value="CYTOCHROME_P450"/>
    <property type="match status" value="1"/>
</dbReference>
<dbReference type="CDD" id="cd20655">
    <property type="entry name" value="CYP93"/>
    <property type="match status" value="1"/>
</dbReference>
<evidence type="ECO:0000256" key="3">
    <source>
        <dbReference type="ARBA" id="ARBA00010617"/>
    </source>
</evidence>
<evidence type="ECO:0000256" key="14">
    <source>
        <dbReference type="SAM" id="Phobius"/>
    </source>
</evidence>
<keyword evidence="9 12" id="KW-0408">Iron</keyword>
<dbReference type="OrthoDB" id="1103324at2759"/>
<keyword evidence="8 13" id="KW-0560">Oxidoreductase</keyword>
<keyword evidence="11 14" id="KW-0472">Membrane</keyword>
<evidence type="ECO:0000256" key="10">
    <source>
        <dbReference type="ARBA" id="ARBA00023033"/>
    </source>
</evidence>
<evidence type="ECO:0000313" key="15">
    <source>
        <dbReference type="EMBL" id="KAG2330366.1"/>
    </source>
</evidence>
<dbReference type="SUPFAM" id="SSF48264">
    <property type="entry name" value="Cytochrome P450"/>
    <property type="match status" value="1"/>
</dbReference>
<proteinExistence type="inferred from homology"/>
<reference evidence="15 16" key="1">
    <citation type="submission" date="2020-02" db="EMBL/GenBank/DDBJ databases">
        <authorList>
            <person name="Ma Q."/>
            <person name="Huang Y."/>
            <person name="Song X."/>
            <person name="Pei D."/>
        </authorList>
    </citation>
    <scope>NUCLEOTIDE SEQUENCE [LARGE SCALE GENOMIC DNA]</scope>
    <source>
        <strain evidence="15">Sxm20200214</strain>
        <tissue evidence="15">Leaf</tissue>
    </source>
</reference>
<evidence type="ECO:0000256" key="12">
    <source>
        <dbReference type="PIRSR" id="PIRSR602401-1"/>
    </source>
</evidence>
<dbReference type="FunFam" id="1.10.630.10:FF:000019">
    <property type="entry name" value="Cytochrome P450 family protein"/>
    <property type="match status" value="1"/>
</dbReference>
<evidence type="ECO:0000256" key="7">
    <source>
        <dbReference type="ARBA" id="ARBA00022989"/>
    </source>
</evidence>
<sequence>MAPIVVDFQNEFIFILLCFFTLFCYSVFFRKTKDSQVEFNLPPSPPSLPIIGHLHLLLSVLPHKAFQKISTKYGPLLHLQLFSFPLVLVSSASMANEIFKTQDLNISSRSPLAIDESLLFGSSSFITAPYGDYWKFMKKLLVTKLLRPLAIEKSRGMRAKELGRFYIHLHDKATKNESIEIAKEAMKFTNNMICRMSMGRSCSEDNGEAKRVLELVSQTFALTKKMFFAQVFRKPLEKIGISLFKKEIMDVSQRFDEFLEKILLEHEEKLEEGQDKDMMDFLLEACREENAEYNITRNHIKSLFVEIFLGGTDTSAQPIQWTMAEVVNNPNILEKLRDEIDLVVGKTRLIQETDLPSLPYLQAVVKEGLRLHPPGPLLLRTLQESYETKEVYVPEKTLLLVNVYAVMRDPDSWEDPEEFKPDRFLASSRSEQEEEKREQSLKYLPFGAGRRGCPAANIGSIFVGIAVGMMVQCFDWRIKGDDKVSMEEIVAGLTLSMAHPLKCTPVPRLGPFSI</sequence>
<dbReference type="GO" id="GO:0005506">
    <property type="term" value="F:iron ion binding"/>
    <property type="evidence" value="ECO:0007669"/>
    <property type="project" value="InterPro"/>
</dbReference>